<organism evidence="1 2">
    <name type="scientific">Pristionchus pacificus</name>
    <name type="common">Parasitic nematode worm</name>
    <dbReference type="NCBI Taxonomy" id="54126"/>
    <lineage>
        <taxon>Eukaryota</taxon>
        <taxon>Metazoa</taxon>
        <taxon>Ecdysozoa</taxon>
        <taxon>Nematoda</taxon>
        <taxon>Chromadorea</taxon>
        <taxon>Rhabditida</taxon>
        <taxon>Rhabditina</taxon>
        <taxon>Diplogasteromorpha</taxon>
        <taxon>Diplogasteroidea</taxon>
        <taxon>Neodiplogasteridae</taxon>
        <taxon>Pristionchus</taxon>
    </lineage>
</organism>
<evidence type="ECO:0000313" key="2">
    <source>
        <dbReference type="Proteomes" id="UP000005239"/>
    </source>
</evidence>
<reference evidence="1" key="2">
    <citation type="submission" date="2022-06" db="UniProtKB">
        <authorList>
            <consortium name="EnsemblMetazoa"/>
        </authorList>
    </citation>
    <scope>IDENTIFICATION</scope>
    <source>
        <strain evidence="1">PS312</strain>
    </source>
</reference>
<accession>A0A8R1YVR3</accession>
<keyword evidence="2" id="KW-1185">Reference proteome</keyword>
<sequence length="222" mass="25881">MLLNFLELPQNAIKCIFDFMDYKSILRIREVAKPMKNMFSLPSTRELSISHIDIFDENHSFNYDFYFFKSYFIHMMRKMKIKEYSFVNHSHALEATMNSAEFARFVAAVKSLFQLSEIRSLTLTTDNSEFIDVLLTSLNPISNSYQANTASLRSNVIDFALQLADLVESIRFVYDESTNSEPLPSTLQIIERILSRKCKNLEIFGSSRQYRLSLADIEKIFQ</sequence>
<reference evidence="2" key="1">
    <citation type="journal article" date="2008" name="Nat. Genet.">
        <title>The Pristionchus pacificus genome provides a unique perspective on nematode lifestyle and parasitism.</title>
        <authorList>
            <person name="Dieterich C."/>
            <person name="Clifton S.W."/>
            <person name="Schuster L.N."/>
            <person name="Chinwalla A."/>
            <person name="Delehaunty K."/>
            <person name="Dinkelacker I."/>
            <person name="Fulton L."/>
            <person name="Fulton R."/>
            <person name="Godfrey J."/>
            <person name="Minx P."/>
            <person name="Mitreva M."/>
            <person name="Roeseler W."/>
            <person name="Tian H."/>
            <person name="Witte H."/>
            <person name="Yang S.P."/>
            <person name="Wilson R.K."/>
            <person name="Sommer R.J."/>
        </authorList>
    </citation>
    <scope>NUCLEOTIDE SEQUENCE [LARGE SCALE GENOMIC DNA]</scope>
    <source>
        <strain evidence="2">PS312</strain>
    </source>
</reference>
<dbReference type="Pfam" id="PF00646">
    <property type="entry name" value="F-box"/>
    <property type="match status" value="1"/>
</dbReference>
<dbReference type="Proteomes" id="UP000005239">
    <property type="component" value="Unassembled WGS sequence"/>
</dbReference>
<evidence type="ECO:0000313" key="1">
    <source>
        <dbReference type="EnsemblMetazoa" id="PPA38394.1"/>
    </source>
</evidence>
<gene>
    <name evidence="1" type="primary">WBGene00276763</name>
</gene>
<dbReference type="EnsemblMetazoa" id="PPA38394.1">
    <property type="protein sequence ID" value="PPA38394.1"/>
    <property type="gene ID" value="WBGene00276763"/>
</dbReference>
<protein>
    <submittedName>
        <fullName evidence="1">F-box domain-containing protein</fullName>
    </submittedName>
</protein>
<name>A0A2A6CFN9_PRIPA</name>
<dbReference type="PROSITE" id="PS50181">
    <property type="entry name" value="FBOX"/>
    <property type="match status" value="1"/>
</dbReference>
<proteinExistence type="predicted"/>
<dbReference type="AlphaFoldDB" id="A0A2A6CFN9"/>
<dbReference type="InterPro" id="IPR001810">
    <property type="entry name" value="F-box_dom"/>
</dbReference>
<accession>A0A2A6CFN9</accession>